<dbReference type="InterPro" id="IPR016032">
    <property type="entry name" value="Sig_transdc_resp-reg_C-effctor"/>
</dbReference>
<keyword evidence="3" id="KW-0804">Transcription</keyword>
<dbReference type="OrthoDB" id="9797341at2"/>
<proteinExistence type="predicted"/>
<dbReference type="CDD" id="cd06170">
    <property type="entry name" value="LuxR_C_like"/>
    <property type="match status" value="1"/>
</dbReference>
<dbReference type="Gene3D" id="1.10.10.10">
    <property type="entry name" value="Winged helix-like DNA-binding domain superfamily/Winged helix DNA-binding domain"/>
    <property type="match status" value="1"/>
</dbReference>
<reference evidence="5 6" key="1">
    <citation type="submission" date="2019-09" db="EMBL/GenBank/DDBJ databases">
        <title>Distinct polysaccharide growth profiles of human intestinal Prevotella copri isolates.</title>
        <authorList>
            <person name="Fehlner-Peach H."/>
            <person name="Magnabosco C."/>
            <person name="Raghavan V."/>
            <person name="Scher J.U."/>
            <person name="Tett A."/>
            <person name="Cox L.M."/>
            <person name="Gottsegen C."/>
            <person name="Watters A."/>
            <person name="Wiltshire- Gordon J.D."/>
            <person name="Segata N."/>
            <person name="Bonneau R."/>
            <person name="Littman D.R."/>
        </authorList>
    </citation>
    <scope>NUCLEOTIDE SEQUENCE [LARGE SCALE GENOMIC DNA]</scope>
    <source>
        <strain evidence="6">iAQ1173</strain>
    </source>
</reference>
<protein>
    <submittedName>
        <fullName evidence="5">Helix-turn-helix transcriptional regulator</fullName>
    </submittedName>
</protein>
<dbReference type="SMART" id="SM00421">
    <property type="entry name" value="HTH_LUXR"/>
    <property type="match status" value="1"/>
</dbReference>
<evidence type="ECO:0000313" key="6">
    <source>
        <dbReference type="Proteomes" id="UP000384372"/>
    </source>
</evidence>
<name>A0A6A7W8J4_9BACT</name>
<feature type="domain" description="HTH luxR-type" evidence="4">
    <location>
        <begin position="142"/>
        <end position="207"/>
    </location>
</feature>
<keyword evidence="1" id="KW-0805">Transcription regulation</keyword>
<gene>
    <name evidence="5" type="ORF">F7D20_02040</name>
</gene>
<evidence type="ECO:0000256" key="2">
    <source>
        <dbReference type="ARBA" id="ARBA00023125"/>
    </source>
</evidence>
<evidence type="ECO:0000256" key="1">
    <source>
        <dbReference type="ARBA" id="ARBA00023015"/>
    </source>
</evidence>
<dbReference type="PRINTS" id="PR00038">
    <property type="entry name" value="HTHLUXR"/>
</dbReference>
<dbReference type="PANTHER" id="PTHR44688:SF16">
    <property type="entry name" value="DNA-BINDING TRANSCRIPTIONAL ACTIVATOR DEVR_DOSR"/>
    <property type="match status" value="1"/>
</dbReference>
<evidence type="ECO:0000313" key="5">
    <source>
        <dbReference type="EMBL" id="MQP10764.1"/>
    </source>
</evidence>
<dbReference type="InterPro" id="IPR036388">
    <property type="entry name" value="WH-like_DNA-bd_sf"/>
</dbReference>
<dbReference type="GO" id="GO:0006355">
    <property type="term" value="P:regulation of DNA-templated transcription"/>
    <property type="evidence" value="ECO:0007669"/>
    <property type="project" value="InterPro"/>
</dbReference>
<comment type="caution">
    <text evidence="5">The sequence shown here is derived from an EMBL/GenBank/DDBJ whole genome shotgun (WGS) entry which is preliminary data.</text>
</comment>
<dbReference type="AlphaFoldDB" id="A0A6A7W8J4"/>
<dbReference type="Proteomes" id="UP000384372">
    <property type="component" value="Unassembled WGS sequence"/>
</dbReference>
<dbReference type="PROSITE" id="PS00622">
    <property type="entry name" value="HTH_LUXR_1"/>
    <property type="match status" value="1"/>
</dbReference>
<keyword evidence="2" id="KW-0238">DNA-binding</keyword>
<accession>A0A6A7W8J4</accession>
<dbReference type="PANTHER" id="PTHR44688">
    <property type="entry name" value="DNA-BINDING TRANSCRIPTIONAL ACTIVATOR DEVR_DOSR"/>
    <property type="match status" value="1"/>
</dbReference>
<sequence length="214" mass="24077">MNKEAMRAPHKGDRMQGRMPEMAIIESNTLAMMGLKQLLETVMPMMNICTFGSFAEFESNNPDRFIHYFVSMHIVLAHRNFFVQGQRVHHTIVLTPSNDPNSQLNDFHCLCVSVPEETLVKHLLALQKIGHPHGEHLPAMPVTVKEKVLSDRETEVLALVAQGKINKEIADTLCIGLSTVITHRKNIQEKLGLKSVSSLTIYAVMHGYVDINKI</sequence>
<evidence type="ECO:0000256" key="3">
    <source>
        <dbReference type="ARBA" id="ARBA00023163"/>
    </source>
</evidence>
<organism evidence="5 6">
    <name type="scientific">Segatella copri</name>
    <dbReference type="NCBI Taxonomy" id="165179"/>
    <lineage>
        <taxon>Bacteria</taxon>
        <taxon>Pseudomonadati</taxon>
        <taxon>Bacteroidota</taxon>
        <taxon>Bacteroidia</taxon>
        <taxon>Bacteroidales</taxon>
        <taxon>Prevotellaceae</taxon>
        <taxon>Segatella</taxon>
    </lineage>
</organism>
<evidence type="ECO:0000259" key="4">
    <source>
        <dbReference type="PROSITE" id="PS50043"/>
    </source>
</evidence>
<dbReference type="Pfam" id="PF00196">
    <property type="entry name" value="GerE"/>
    <property type="match status" value="1"/>
</dbReference>
<dbReference type="InterPro" id="IPR000792">
    <property type="entry name" value="Tscrpt_reg_LuxR_C"/>
</dbReference>
<dbReference type="EMBL" id="VZAD01000020">
    <property type="protein sequence ID" value="MQP10764.1"/>
    <property type="molecule type" value="Genomic_DNA"/>
</dbReference>
<dbReference type="PROSITE" id="PS50043">
    <property type="entry name" value="HTH_LUXR_2"/>
    <property type="match status" value="1"/>
</dbReference>
<dbReference type="GO" id="GO:0003677">
    <property type="term" value="F:DNA binding"/>
    <property type="evidence" value="ECO:0007669"/>
    <property type="project" value="UniProtKB-KW"/>
</dbReference>
<dbReference type="SUPFAM" id="SSF46894">
    <property type="entry name" value="C-terminal effector domain of the bipartite response regulators"/>
    <property type="match status" value="1"/>
</dbReference>
<keyword evidence="6" id="KW-1185">Reference proteome</keyword>
<dbReference type="RefSeq" id="WP_158462630.1">
    <property type="nucleotide sequence ID" value="NZ_VZAD01000020.1"/>
</dbReference>